<dbReference type="Proteomes" id="UP000195569">
    <property type="component" value="Unassembled WGS sequence"/>
</dbReference>
<protein>
    <submittedName>
        <fullName evidence="1">Uncharacterized protein</fullName>
    </submittedName>
</protein>
<reference evidence="1" key="1">
    <citation type="submission" date="2016-12" db="EMBL/GenBank/DDBJ databases">
        <authorList>
            <person name="Moulin L."/>
        </authorList>
    </citation>
    <scope>NUCLEOTIDE SEQUENCE [LARGE SCALE GENOMIC DNA]</scope>
    <source>
        <strain evidence="1">STM 7183</strain>
    </source>
</reference>
<dbReference type="AlphaFoldDB" id="A0A1N7SWX9"/>
<accession>A0A1N7SWX9</accession>
<organism evidence="1 2">
    <name type="scientific">Paraburkholderia piptadeniae</name>
    <dbReference type="NCBI Taxonomy" id="1701573"/>
    <lineage>
        <taxon>Bacteria</taxon>
        <taxon>Pseudomonadati</taxon>
        <taxon>Pseudomonadota</taxon>
        <taxon>Betaproteobacteria</taxon>
        <taxon>Burkholderiales</taxon>
        <taxon>Burkholderiaceae</taxon>
        <taxon>Paraburkholderia</taxon>
    </lineage>
</organism>
<dbReference type="EMBL" id="CYGY02000151">
    <property type="protein sequence ID" value="SIT51890.1"/>
    <property type="molecule type" value="Genomic_DNA"/>
</dbReference>
<proteinExistence type="predicted"/>
<keyword evidence="2" id="KW-1185">Reference proteome</keyword>
<name>A0A1N7SWX9_9BURK</name>
<comment type="caution">
    <text evidence="1">The sequence shown here is derived from an EMBL/GenBank/DDBJ whole genome shotgun (WGS) entry which is preliminary data.</text>
</comment>
<sequence length="62" mass="6842">MSAVRAGYADYGKPKILHRNPFALTGMTSRRHNPGCSQGCVNIHVADARIRLRSLMRACTDV</sequence>
<gene>
    <name evidence="1" type="ORF">BN2476_1510011</name>
</gene>
<evidence type="ECO:0000313" key="2">
    <source>
        <dbReference type="Proteomes" id="UP000195569"/>
    </source>
</evidence>
<evidence type="ECO:0000313" key="1">
    <source>
        <dbReference type="EMBL" id="SIT51890.1"/>
    </source>
</evidence>